<dbReference type="AlphaFoldDB" id="A0AAV3XFW8"/>
<dbReference type="PANTHER" id="PTHR44591">
    <property type="entry name" value="STRESS RESPONSE REGULATOR PROTEIN 1"/>
    <property type="match status" value="1"/>
</dbReference>
<dbReference type="SMART" id="SM00448">
    <property type="entry name" value="REC"/>
    <property type="match status" value="1"/>
</dbReference>
<evidence type="ECO:0000313" key="4">
    <source>
        <dbReference type="EMBL" id="GET39795.1"/>
    </source>
</evidence>
<organism evidence="4 5">
    <name type="scientific">Microseira wollei NIES-4236</name>
    <dbReference type="NCBI Taxonomy" id="2530354"/>
    <lineage>
        <taxon>Bacteria</taxon>
        <taxon>Bacillati</taxon>
        <taxon>Cyanobacteriota</taxon>
        <taxon>Cyanophyceae</taxon>
        <taxon>Oscillatoriophycideae</taxon>
        <taxon>Aerosakkonematales</taxon>
        <taxon>Aerosakkonemataceae</taxon>
        <taxon>Microseira</taxon>
    </lineage>
</organism>
<proteinExistence type="predicted"/>
<dbReference type="InterPro" id="IPR011006">
    <property type="entry name" value="CheY-like_superfamily"/>
</dbReference>
<reference evidence="4" key="1">
    <citation type="submission" date="2019-10" db="EMBL/GenBank/DDBJ databases">
        <title>Draft genome sequece of Microseira wollei NIES-4236.</title>
        <authorList>
            <person name="Yamaguchi H."/>
            <person name="Suzuki S."/>
            <person name="Kawachi M."/>
        </authorList>
    </citation>
    <scope>NUCLEOTIDE SEQUENCE</scope>
    <source>
        <strain evidence="4">NIES-4236</strain>
    </source>
</reference>
<keyword evidence="1 2" id="KW-0597">Phosphoprotein</keyword>
<dbReference type="Pfam" id="PF00072">
    <property type="entry name" value="Response_reg"/>
    <property type="match status" value="1"/>
</dbReference>
<dbReference type="InterPro" id="IPR050595">
    <property type="entry name" value="Bact_response_regulator"/>
</dbReference>
<dbReference type="Gene3D" id="3.40.50.2300">
    <property type="match status" value="1"/>
</dbReference>
<gene>
    <name evidence="4" type="ORF">MiSe_45670</name>
</gene>
<evidence type="ECO:0000259" key="3">
    <source>
        <dbReference type="PROSITE" id="PS50110"/>
    </source>
</evidence>
<evidence type="ECO:0000256" key="1">
    <source>
        <dbReference type="ARBA" id="ARBA00022553"/>
    </source>
</evidence>
<feature type="modified residue" description="4-aspartylphosphate" evidence="2">
    <location>
        <position position="67"/>
    </location>
</feature>
<dbReference type="SUPFAM" id="SSF52172">
    <property type="entry name" value="CheY-like"/>
    <property type="match status" value="1"/>
</dbReference>
<dbReference type="InterPro" id="IPR001789">
    <property type="entry name" value="Sig_transdc_resp-reg_receiver"/>
</dbReference>
<dbReference type="Proteomes" id="UP001050975">
    <property type="component" value="Unassembled WGS sequence"/>
</dbReference>
<comment type="caution">
    <text evidence="4">The sequence shown here is derived from an EMBL/GenBank/DDBJ whole genome shotgun (WGS) entry which is preliminary data.</text>
</comment>
<dbReference type="RefSeq" id="WP_226585362.1">
    <property type="nucleotide sequence ID" value="NZ_BLAY01000074.1"/>
</dbReference>
<keyword evidence="5" id="KW-1185">Reference proteome</keyword>
<dbReference type="GO" id="GO:0000160">
    <property type="term" value="P:phosphorelay signal transduction system"/>
    <property type="evidence" value="ECO:0007669"/>
    <property type="project" value="InterPro"/>
</dbReference>
<protein>
    <submittedName>
        <fullName evidence="4">Two-component response regulator</fullName>
    </submittedName>
</protein>
<accession>A0AAV3XFW8</accession>
<dbReference type="PANTHER" id="PTHR44591:SF19">
    <property type="entry name" value="TWO-COMPONENT RESPONSE REGULATOR-RELATED"/>
    <property type="match status" value="1"/>
</dbReference>
<dbReference type="PROSITE" id="PS50110">
    <property type="entry name" value="RESPONSE_REGULATORY"/>
    <property type="match status" value="1"/>
</dbReference>
<evidence type="ECO:0000256" key="2">
    <source>
        <dbReference type="PROSITE-ProRule" id="PRU00169"/>
    </source>
</evidence>
<sequence length="135" mass="15365">MNKKNSPKPVILCVDDEVNVLQSLRITLRNGLGDTYFYEIAESPDEAMEILADIDWETMPVVAIISDWLMPGMKGDEFLIDLHKKYPQIVKIMITGQADKSAIERAKKYANLHDCVSKPWSDRLLIETIKSALEQ</sequence>
<evidence type="ECO:0000313" key="5">
    <source>
        <dbReference type="Proteomes" id="UP001050975"/>
    </source>
</evidence>
<name>A0AAV3XFW8_9CYAN</name>
<feature type="domain" description="Response regulatory" evidence="3">
    <location>
        <begin position="10"/>
        <end position="133"/>
    </location>
</feature>
<dbReference type="EMBL" id="BLAY01000074">
    <property type="protein sequence ID" value="GET39795.1"/>
    <property type="molecule type" value="Genomic_DNA"/>
</dbReference>